<dbReference type="Gene3D" id="4.10.510.10">
    <property type="entry name" value="Pyruvoyl-Dependent Histidine Decarboxylas, subunit A"/>
    <property type="match status" value="1"/>
</dbReference>
<evidence type="ECO:0000256" key="6">
    <source>
        <dbReference type="ARBA" id="ARBA00047889"/>
    </source>
</evidence>
<gene>
    <name evidence="7" type="ORF">UR67_C0001G0247</name>
</gene>
<dbReference type="EC" id="4.1.1.22" evidence="2"/>
<keyword evidence="5" id="KW-0670">Pyruvate</keyword>
<evidence type="ECO:0000256" key="5">
    <source>
        <dbReference type="ARBA" id="ARBA00023317"/>
    </source>
</evidence>
<reference evidence="7 8" key="1">
    <citation type="journal article" date="2015" name="Nature">
        <title>rRNA introns, odd ribosomes, and small enigmatic genomes across a large radiation of phyla.</title>
        <authorList>
            <person name="Brown C.T."/>
            <person name="Hug L.A."/>
            <person name="Thomas B.C."/>
            <person name="Sharon I."/>
            <person name="Castelle C.J."/>
            <person name="Singh A."/>
            <person name="Wilkins M.J."/>
            <person name="Williams K.H."/>
            <person name="Banfield J.F."/>
        </authorList>
    </citation>
    <scope>NUCLEOTIDE SEQUENCE [LARGE SCALE GENOMIC DNA]</scope>
</reference>
<dbReference type="SUPFAM" id="SSF56271">
    <property type="entry name" value="Pyruvoyl-dependent histidine and arginine decarboxylases"/>
    <property type="match status" value="1"/>
</dbReference>
<sequence length="295" mass="32737">MTKKIKVTDRLKGSISSYDYYCDGFGSPGASGNNYILGIVLGVGRSKIELTSSGSDNLDKINAFDKAEVYDTNIGQINMITVSSFCGLNGLIWGYDIARHSNIRQESAYGVSSVKRNGRIVRVYSGEPLVNATKRLFGTVEKKRFPLLPGSHVPCAGKNIKLKGPIRIYSAIAIGIANDRTQNANLLMEDMGFIPDGEHPMKYNVELYEPISRKIATSILMIGENQKVDYKEIFVVVKDVFVHQNEIGCALVAAPYFTLAKKSIPNNEIETLSKINTHEWERLVSKEYLCNNLVK</sequence>
<dbReference type="InterPro" id="IPR016104">
    <property type="entry name" value="Pyr-dep_his/arg-deCO2ase"/>
</dbReference>
<evidence type="ECO:0000256" key="2">
    <source>
        <dbReference type="ARBA" id="ARBA00012320"/>
    </source>
</evidence>
<dbReference type="InterPro" id="IPR016106">
    <property type="entry name" value="Pyr-dep_his-deCO2ase_N"/>
</dbReference>
<comment type="caution">
    <text evidence="7">The sequence shown here is derived from an EMBL/GenBank/DDBJ whole genome shotgun (WGS) entry which is preliminary data.</text>
</comment>
<dbReference type="GO" id="GO:0004398">
    <property type="term" value="F:histidine decarboxylase activity"/>
    <property type="evidence" value="ECO:0007669"/>
    <property type="project" value="UniProtKB-EC"/>
</dbReference>
<dbReference type="Pfam" id="PF02329">
    <property type="entry name" value="HDC"/>
    <property type="match status" value="1"/>
</dbReference>
<name>A0A0G0BLN2_UNCC3</name>
<comment type="cofactor">
    <cofactor evidence="1">
        <name>pyruvate</name>
        <dbReference type="ChEBI" id="CHEBI:15361"/>
    </cofactor>
</comment>
<dbReference type="EMBL" id="LBQB01000001">
    <property type="protein sequence ID" value="KKP70338.1"/>
    <property type="molecule type" value="Genomic_DNA"/>
</dbReference>
<accession>A0A0G0BLN2</accession>
<evidence type="ECO:0000256" key="1">
    <source>
        <dbReference type="ARBA" id="ARBA00001928"/>
    </source>
</evidence>
<dbReference type="Gene3D" id="3.50.20.10">
    <property type="entry name" value="Pyruvoyl-Dependent Histidine Decarboxylase, subunit B"/>
    <property type="match status" value="1"/>
</dbReference>
<proteinExistence type="predicted"/>
<comment type="catalytic activity">
    <reaction evidence="6">
        <text>L-histidine + H(+) = histamine + CO2</text>
        <dbReference type="Rhea" id="RHEA:20840"/>
        <dbReference type="ChEBI" id="CHEBI:15378"/>
        <dbReference type="ChEBI" id="CHEBI:16526"/>
        <dbReference type="ChEBI" id="CHEBI:57595"/>
        <dbReference type="ChEBI" id="CHEBI:58432"/>
        <dbReference type="EC" id="4.1.1.22"/>
    </reaction>
</comment>
<keyword evidence="4" id="KW-0456">Lyase</keyword>
<evidence type="ECO:0000256" key="4">
    <source>
        <dbReference type="ARBA" id="ARBA00023239"/>
    </source>
</evidence>
<dbReference type="AlphaFoldDB" id="A0A0G0BLN2"/>
<dbReference type="Proteomes" id="UP000034581">
    <property type="component" value="Unassembled WGS sequence"/>
</dbReference>
<evidence type="ECO:0000313" key="7">
    <source>
        <dbReference type="EMBL" id="KKP70338.1"/>
    </source>
</evidence>
<protein>
    <recommendedName>
        <fullName evidence="2">histidine decarboxylase</fullName>
        <ecNumber evidence="2">4.1.1.22</ecNumber>
    </recommendedName>
</protein>
<dbReference type="GO" id="GO:0006547">
    <property type="term" value="P:L-histidine metabolic process"/>
    <property type="evidence" value="ECO:0007669"/>
    <property type="project" value="InterPro"/>
</dbReference>
<keyword evidence="3" id="KW-0210">Decarboxylase</keyword>
<dbReference type="SFLD" id="SFLDS00055">
    <property type="entry name" value="Pyruvoyl-Dependent_Histidine/A"/>
    <property type="match status" value="1"/>
</dbReference>
<evidence type="ECO:0000313" key="8">
    <source>
        <dbReference type="Proteomes" id="UP000034581"/>
    </source>
</evidence>
<dbReference type="InterPro" id="IPR003427">
    <property type="entry name" value="His_de-COase_proenz"/>
</dbReference>
<dbReference type="InterPro" id="IPR016105">
    <property type="entry name" value="Pyr-dep_his/arg-deCO2ase_sand"/>
</dbReference>
<organism evidence="7 8">
    <name type="scientific">candidate division CPR3 bacterium GW2011_GWF2_35_18</name>
    <dbReference type="NCBI Taxonomy" id="1618350"/>
    <lineage>
        <taxon>Bacteria</taxon>
        <taxon>Bacteria division CPR3</taxon>
    </lineage>
</organism>
<dbReference type="STRING" id="1618350.UR67_C0001G0247"/>
<evidence type="ECO:0000256" key="3">
    <source>
        <dbReference type="ARBA" id="ARBA00022793"/>
    </source>
</evidence>